<reference evidence="2" key="1">
    <citation type="submission" date="2021-01" db="EMBL/GenBank/DDBJ databases">
        <title>Whole genome shotgun sequence of Sphaerisporangium rufum NBRC 109079.</title>
        <authorList>
            <person name="Komaki H."/>
            <person name="Tamura T."/>
        </authorList>
    </citation>
    <scope>NUCLEOTIDE SEQUENCE</scope>
    <source>
        <strain evidence="2">NBRC 109079</strain>
    </source>
</reference>
<organism evidence="2 3">
    <name type="scientific">Sphaerisporangium rufum</name>
    <dbReference type="NCBI Taxonomy" id="1381558"/>
    <lineage>
        <taxon>Bacteria</taxon>
        <taxon>Bacillati</taxon>
        <taxon>Actinomycetota</taxon>
        <taxon>Actinomycetes</taxon>
        <taxon>Streptosporangiales</taxon>
        <taxon>Streptosporangiaceae</taxon>
        <taxon>Sphaerisporangium</taxon>
    </lineage>
</organism>
<sequence>MSGDPALFEAVAAAGSGPGAGGRPLLYSRVMSLCRLVGEERFFRAAFSRVRAPAGPEAGPCSGAAGDTWVLELDVEEVLRDAFGATSPAPAPRAAGAVPRADA</sequence>
<gene>
    <name evidence="2" type="ORF">Sru01_23090</name>
</gene>
<evidence type="ECO:0000256" key="1">
    <source>
        <dbReference type="SAM" id="MobiDB-lite"/>
    </source>
</evidence>
<accession>A0A919R0C9</accession>
<name>A0A919R0C9_9ACTN</name>
<feature type="compositionally biased region" description="Low complexity" evidence="1">
    <location>
        <begin position="85"/>
        <end position="103"/>
    </location>
</feature>
<dbReference type="AlphaFoldDB" id="A0A919R0C9"/>
<feature type="region of interest" description="Disordered" evidence="1">
    <location>
        <begin position="84"/>
        <end position="103"/>
    </location>
</feature>
<protein>
    <submittedName>
        <fullName evidence="2">Uncharacterized protein</fullName>
    </submittedName>
</protein>
<evidence type="ECO:0000313" key="2">
    <source>
        <dbReference type="EMBL" id="GII77327.1"/>
    </source>
</evidence>
<dbReference type="RefSeq" id="WP_203984157.1">
    <property type="nucleotide sequence ID" value="NZ_BOOU01000034.1"/>
</dbReference>
<comment type="caution">
    <text evidence="2">The sequence shown here is derived from an EMBL/GenBank/DDBJ whole genome shotgun (WGS) entry which is preliminary data.</text>
</comment>
<dbReference type="EMBL" id="BOOU01000034">
    <property type="protein sequence ID" value="GII77327.1"/>
    <property type="molecule type" value="Genomic_DNA"/>
</dbReference>
<dbReference type="Proteomes" id="UP000655287">
    <property type="component" value="Unassembled WGS sequence"/>
</dbReference>
<evidence type="ECO:0000313" key="3">
    <source>
        <dbReference type="Proteomes" id="UP000655287"/>
    </source>
</evidence>
<keyword evidence="3" id="KW-1185">Reference proteome</keyword>
<proteinExistence type="predicted"/>